<keyword evidence="7" id="KW-1185">Reference proteome</keyword>
<dbReference type="PANTHER" id="PTHR35372">
    <property type="entry name" value="ATP BINDING PROTEIN-RELATED"/>
    <property type="match status" value="1"/>
</dbReference>
<keyword evidence="2" id="KW-0378">Hydrolase</keyword>
<dbReference type="GO" id="GO:0004386">
    <property type="term" value="F:helicase activity"/>
    <property type="evidence" value="ECO:0007669"/>
    <property type="project" value="UniProtKB-KW"/>
</dbReference>
<dbReference type="GO" id="GO:0016787">
    <property type="term" value="F:hydrolase activity"/>
    <property type="evidence" value="ECO:0007669"/>
    <property type="project" value="UniProtKB-KW"/>
</dbReference>
<keyword evidence="1" id="KW-0547">Nucleotide-binding</keyword>
<dbReference type="AlphaFoldDB" id="A0A517YK64"/>
<dbReference type="PANTHER" id="PTHR35372:SF2">
    <property type="entry name" value="SF3 HELICASE DOMAIN-CONTAINING PROTEIN"/>
    <property type="match status" value="1"/>
</dbReference>
<sequence length="765" mass="85385">MLLDRLALLDWLLPHCEPGTGSIMYPKGKSDGPGWANGEADVARAVAAYRAGTLSAEQFASITQDGKQYAIAGGNRLGLVPHRDRLVARFCLDFDDHDGDGGNVHLAQAIGRFLGAEAIKFTSKGGKGLHCYYALTEPISVEAFVEWAKAWGFNKRGDIECFPKTPKRSQMWLPNEPNEDGGDAFRGGDFDSCIISALPAAPSRRLNKATLDFLRGFVAPGYRNDALNKAAYQCAKQRIGETEARILCLRGAELCGLLADEPDQTRTTFTSGYHSGSEEVRARQLKVTEDRTAAPDLLRGLGCTDFGNAQRLVRRHGHNLRYCYEFNQWLAWTGTHWSFGPAVAERHAKDTVLSIYSEVGQLADAKEREIMHRHAVVSEQASRIAAMLSLARSEPGIAIRPDDMDRDAWLLNCTNGTVDLTTGELRPHRQADLITRCLNFGFDAEAECPRWEAFLHRIMDGNADLLGFIQRAVGYTLTGSTAERCMFILHGGGKNGKTVFLEGMRLLLGDSYVARTPTQTLLAKRGDTIPNDVARLRGVRLVTASETGDGNRLDEALVKDITGGDRIVARFMRGEWFEFTPHFKIYLSTNYRPRISGTDEAIWDRLRLVPFLIRIPEDERRPMETMLAEFEAELPGILNWTIRGCLDWQRYGMGEPSEVRIATTEYRDDMDVLRDFISECCVVHADAKVTSQDIYAEYRRWATDAGERVLPQKRFSQWMEHRGTQGGFCKQHTNSGKKWKGIGLAFALTTQTSETEESDGDGTNF</sequence>
<dbReference type="PROSITE" id="PS51206">
    <property type="entry name" value="SF3_HELICASE_1"/>
    <property type="match status" value="1"/>
</dbReference>
<dbReference type="GO" id="GO:0005524">
    <property type="term" value="F:ATP binding"/>
    <property type="evidence" value="ECO:0007669"/>
    <property type="project" value="UniProtKB-KW"/>
</dbReference>
<dbReference type="InterPro" id="IPR006500">
    <property type="entry name" value="Helicase_put_C_phage/plasmid"/>
</dbReference>
<gene>
    <name evidence="6" type="ORF">ETAA8_57650</name>
</gene>
<evidence type="ECO:0000313" key="7">
    <source>
        <dbReference type="Proteomes" id="UP000315017"/>
    </source>
</evidence>
<evidence type="ECO:0000256" key="3">
    <source>
        <dbReference type="ARBA" id="ARBA00022806"/>
    </source>
</evidence>
<name>A0A517YK64_9BACT</name>
<dbReference type="Proteomes" id="UP000315017">
    <property type="component" value="Chromosome"/>
</dbReference>
<dbReference type="EMBL" id="CP036274">
    <property type="protein sequence ID" value="QDU30619.1"/>
    <property type="molecule type" value="Genomic_DNA"/>
</dbReference>
<dbReference type="Gene3D" id="3.40.50.300">
    <property type="entry name" value="P-loop containing nucleotide triphosphate hydrolases"/>
    <property type="match status" value="1"/>
</dbReference>
<evidence type="ECO:0000259" key="5">
    <source>
        <dbReference type="PROSITE" id="PS51206"/>
    </source>
</evidence>
<dbReference type="InterPro" id="IPR004968">
    <property type="entry name" value="DNA_primase/NTPase_C"/>
</dbReference>
<dbReference type="InterPro" id="IPR014818">
    <property type="entry name" value="Phage/plasmid_primase_P4_C"/>
</dbReference>
<proteinExistence type="predicted"/>
<keyword evidence="4" id="KW-0067">ATP-binding</keyword>
<dbReference type="Pfam" id="PF08706">
    <property type="entry name" value="D5_N"/>
    <property type="match status" value="1"/>
</dbReference>
<dbReference type="InterPro" id="IPR027417">
    <property type="entry name" value="P-loop_NTPase"/>
</dbReference>
<dbReference type="KEGG" id="aagg:ETAA8_57650"/>
<evidence type="ECO:0000313" key="6">
    <source>
        <dbReference type="EMBL" id="QDU30619.1"/>
    </source>
</evidence>
<dbReference type="SMART" id="SM00885">
    <property type="entry name" value="D5_N"/>
    <property type="match status" value="1"/>
</dbReference>
<feature type="domain" description="SF3 helicase" evidence="5">
    <location>
        <begin position="464"/>
        <end position="624"/>
    </location>
</feature>
<organism evidence="6 7">
    <name type="scientific">Anatilimnocola aggregata</name>
    <dbReference type="NCBI Taxonomy" id="2528021"/>
    <lineage>
        <taxon>Bacteria</taxon>
        <taxon>Pseudomonadati</taxon>
        <taxon>Planctomycetota</taxon>
        <taxon>Planctomycetia</taxon>
        <taxon>Pirellulales</taxon>
        <taxon>Pirellulaceae</taxon>
        <taxon>Anatilimnocola</taxon>
    </lineage>
</organism>
<accession>A0A517YK64</accession>
<protein>
    <recommendedName>
        <fullName evidence="5">SF3 helicase domain-containing protein</fullName>
    </recommendedName>
</protein>
<evidence type="ECO:0000256" key="1">
    <source>
        <dbReference type="ARBA" id="ARBA00022741"/>
    </source>
</evidence>
<dbReference type="NCBIfam" id="TIGR01613">
    <property type="entry name" value="primase_Cterm"/>
    <property type="match status" value="1"/>
</dbReference>
<dbReference type="Pfam" id="PF03288">
    <property type="entry name" value="Pox_D5"/>
    <property type="match status" value="1"/>
</dbReference>
<evidence type="ECO:0000256" key="2">
    <source>
        <dbReference type="ARBA" id="ARBA00022801"/>
    </source>
</evidence>
<dbReference type="InterPro" id="IPR051620">
    <property type="entry name" value="ORF904-like_C"/>
</dbReference>
<reference evidence="6 7" key="1">
    <citation type="submission" date="2019-02" db="EMBL/GenBank/DDBJ databases">
        <title>Deep-cultivation of Planctomycetes and their phenomic and genomic characterization uncovers novel biology.</title>
        <authorList>
            <person name="Wiegand S."/>
            <person name="Jogler M."/>
            <person name="Boedeker C."/>
            <person name="Pinto D."/>
            <person name="Vollmers J."/>
            <person name="Rivas-Marin E."/>
            <person name="Kohn T."/>
            <person name="Peeters S.H."/>
            <person name="Heuer A."/>
            <person name="Rast P."/>
            <person name="Oberbeckmann S."/>
            <person name="Bunk B."/>
            <person name="Jeske O."/>
            <person name="Meyerdierks A."/>
            <person name="Storesund J.E."/>
            <person name="Kallscheuer N."/>
            <person name="Luecker S."/>
            <person name="Lage O.M."/>
            <person name="Pohl T."/>
            <person name="Merkel B.J."/>
            <person name="Hornburger P."/>
            <person name="Mueller R.-W."/>
            <person name="Bruemmer F."/>
            <person name="Labrenz M."/>
            <person name="Spormann A.M."/>
            <person name="Op den Camp H."/>
            <person name="Overmann J."/>
            <person name="Amann R."/>
            <person name="Jetten M.S.M."/>
            <person name="Mascher T."/>
            <person name="Medema M.H."/>
            <person name="Devos D.P."/>
            <person name="Kaster A.-K."/>
            <person name="Ovreas L."/>
            <person name="Rohde M."/>
            <person name="Galperin M.Y."/>
            <person name="Jogler C."/>
        </authorList>
    </citation>
    <scope>NUCLEOTIDE SEQUENCE [LARGE SCALE GENOMIC DNA]</scope>
    <source>
        <strain evidence="6 7">ETA_A8</strain>
    </source>
</reference>
<keyword evidence="3" id="KW-0347">Helicase</keyword>
<dbReference type="InterPro" id="IPR014015">
    <property type="entry name" value="Helicase_SF3_DNA-vir"/>
</dbReference>
<dbReference type="RefSeq" id="WP_202921304.1">
    <property type="nucleotide sequence ID" value="NZ_CP036274.1"/>
</dbReference>
<evidence type="ECO:0000256" key="4">
    <source>
        <dbReference type="ARBA" id="ARBA00022840"/>
    </source>
</evidence>